<dbReference type="SMART" id="SM00560">
    <property type="entry name" value="LamGL"/>
    <property type="match status" value="1"/>
</dbReference>
<evidence type="ECO:0000256" key="3">
    <source>
        <dbReference type="SAM" id="SignalP"/>
    </source>
</evidence>
<dbReference type="Pfam" id="PF13385">
    <property type="entry name" value="Laminin_G_3"/>
    <property type="match status" value="1"/>
</dbReference>
<keyword evidence="1 3" id="KW-0732">Signal</keyword>
<feature type="signal peptide" evidence="3">
    <location>
        <begin position="1"/>
        <end position="26"/>
    </location>
</feature>
<accession>A0A0A6P368</accession>
<name>A0A0A6P368_9GAMM</name>
<dbReference type="InterPro" id="IPR006558">
    <property type="entry name" value="LamG-like"/>
</dbReference>
<dbReference type="PANTHER" id="PTHR42535:SF2">
    <property type="entry name" value="CHROMOSOME UNDETERMINED SCAFFOLD_146, WHOLE GENOME SHOTGUN SEQUENCE"/>
    <property type="match status" value="1"/>
</dbReference>
<evidence type="ECO:0000256" key="1">
    <source>
        <dbReference type="ARBA" id="ARBA00022729"/>
    </source>
</evidence>
<evidence type="ECO:0000313" key="6">
    <source>
        <dbReference type="Proteomes" id="UP000030428"/>
    </source>
</evidence>
<dbReference type="EMBL" id="JSZA02000136">
    <property type="protein sequence ID" value="KHD04862.1"/>
    <property type="molecule type" value="Genomic_DNA"/>
</dbReference>
<dbReference type="AlphaFoldDB" id="A0A0A6P368"/>
<dbReference type="Gene3D" id="2.60.120.200">
    <property type="match status" value="1"/>
</dbReference>
<comment type="caution">
    <text evidence="5">The sequence shown here is derived from an EMBL/GenBank/DDBJ whole genome shotgun (WGS) entry which is preliminary data.</text>
</comment>
<dbReference type="InterPro" id="IPR013320">
    <property type="entry name" value="ConA-like_dom_sf"/>
</dbReference>
<evidence type="ECO:0000313" key="5">
    <source>
        <dbReference type="EMBL" id="KHD04862.1"/>
    </source>
</evidence>
<feature type="chain" id="PRO_5002030398" description="LamG-like jellyroll fold domain-containing protein" evidence="3">
    <location>
        <begin position="27"/>
        <end position="307"/>
    </location>
</feature>
<organism evidence="5 6">
    <name type="scientific">Candidatus Thiomargarita nelsonii</name>
    <dbReference type="NCBI Taxonomy" id="1003181"/>
    <lineage>
        <taxon>Bacteria</taxon>
        <taxon>Pseudomonadati</taxon>
        <taxon>Pseudomonadota</taxon>
        <taxon>Gammaproteobacteria</taxon>
        <taxon>Thiotrichales</taxon>
        <taxon>Thiotrichaceae</taxon>
        <taxon>Thiomargarita</taxon>
    </lineage>
</organism>
<feature type="domain" description="LamG-like jellyroll fold" evidence="4">
    <location>
        <begin position="93"/>
        <end position="236"/>
    </location>
</feature>
<keyword evidence="2" id="KW-1015">Disulfide bond</keyword>
<reference evidence="5 6" key="1">
    <citation type="journal article" date="2016" name="Front. Microbiol.">
        <title>Single-Cell (Meta-)Genomics of a Dimorphic Candidatus Thiomargarita nelsonii Reveals Genomic Plasticity.</title>
        <authorList>
            <person name="Flood B.E."/>
            <person name="Fliss P."/>
            <person name="Jones D.S."/>
            <person name="Dick G.J."/>
            <person name="Jain S."/>
            <person name="Kaster A.K."/>
            <person name="Winkel M."/>
            <person name="Mussmann M."/>
            <person name="Bailey J."/>
        </authorList>
    </citation>
    <scope>NUCLEOTIDE SEQUENCE [LARGE SCALE GENOMIC DNA]</scope>
    <source>
        <strain evidence="5">Hydrate Ridge</strain>
    </source>
</reference>
<dbReference type="SUPFAM" id="SSF49899">
    <property type="entry name" value="Concanavalin A-like lectins/glucanases"/>
    <property type="match status" value="1"/>
</dbReference>
<evidence type="ECO:0000259" key="4">
    <source>
        <dbReference type="SMART" id="SM00560"/>
    </source>
</evidence>
<sequence>MVKLRCYLRTILLIAIGLSWFSVAMADLSDGLVAYYPFNGNAQDANGNGNNGTVNGATLTEDRLGNPQNAYSFDGNDHIQFNTPVVQHFPPYSVSLWVKYDAVPDVNAYIIANGGQTGSSQGLCLLVVGASQVYCGHSYPTGAVSFGVGNQAYNFRVAITAGMTSGQWHHVTGTWDGPRLALYIDGQLAQTDVCGWGTEFGQPQNMRIGAPSNTLNYFLNGQLDDVRFYNRVLSECEIKTLYTGEDECDEGQISSDDCWTVYDNGNLHIPCIKVKGPFAEDLHYEADMQYEPLSDPMTFQVTGAKPK</sequence>
<evidence type="ECO:0000256" key="2">
    <source>
        <dbReference type="ARBA" id="ARBA00023157"/>
    </source>
</evidence>
<protein>
    <recommendedName>
        <fullName evidence="4">LamG-like jellyroll fold domain-containing protein</fullName>
    </recommendedName>
</protein>
<dbReference type="PANTHER" id="PTHR42535">
    <property type="entry name" value="OOKINETE PROTEIN, PUTATIVE-RELATED"/>
    <property type="match status" value="1"/>
</dbReference>
<gene>
    <name evidence="5" type="ORF">PN36_25205</name>
</gene>
<proteinExistence type="predicted"/>
<keyword evidence="6" id="KW-1185">Reference proteome</keyword>
<dbReference type="Proteomes" id="UP000030428">
    <property type="component" value="Unassembled WGS sequence"/>
</dbReference>